<dbReference type="AlphaFoldDB" id="A0A9P0A443"/>
<keyword evidence="2" id="KW-0732">Signal</keyword>
<feature type="region of interest" description="Disordered" evidence="1">
    <location>
        <begin position="158"/>
        <end position="179"/>
    </location>
</feature>
<name>A0A9P0A443_BEMTA</name>
<accession>A0A9P0A443</accession>
<keyword evidence="4" id="KW-1185">Reference proteome</keyword>
<protein>
    <submittedName>
        <fullName evidence="3">Uncharacterized protein</fullName>
    </submittedName>
</protein>
<feature type="region of interest" description="Disordered" evidence="1">
    <location>
        <begin position="104"/>
        <end position="132"/>
    </location>
</feature>
<evidence type="ECO:0000256" key="2">
    <source>
        <dbReference type="SAM" id="SignalP"/>
    </source>
</evidence>
<evidence type="ECO:0000313" key="4">
    <source>
        <dbReference type="Proteomes" id="UP001152759"/>
    </source>
</evidence>
<evidence type="ECO:0000256" key="1">
    <source>
        <dbReference type="SAM" id="MobiDB-lite"/>
    </source>
</evidence>
<proteinExistence type="predicted"/>
<feature type="signal peptide" evidence="2">
    <location>
        <begin position="1"/>
        <end position="24"/>
    </location>
</feature>
<feature type="chain" id="PRO_5040110317" evidence="2">
    <location>
        <begin position="25"/>
        <end position="213"/>
    </location>
</feature>
<reference evidence="3" key="1">
    <citation type="submission" date="2021-12" db="EMBL/GenBank/DDBJ databases">
        <authorList>
            <person name="King R."/>
        </authorList>
    </citation>
    <scope>NUCLEOTIDE SEQUENCE</scope>
</reference>
<gene>
    <name evidence="3" type="ORF">BEMITA_LOCUS2983</name>
</gene>
<dbReference type="KEGG" id="btab:109038374"/>
<evidence type="ECO:0000313" key="3">
    <source>
        <dbReference type="EMBL" id="CAH0383545.1"/>
    </source>
</evidence>
<feature type="compositionally biased region" description="Polar residues" evidence="1">
    <location>
        <begin position="106"/>
        <end position="118"/>
    </location>
</feature>
<sequence length="213" mass="23832">MSCPDFVCVLWPLIVSLFVSYAAGSGIPMWEFLGRDEKVNHLFKMFANQVTVFCTESSMPDCNKRLLMYGRWNLEKMGDDHLDEMDPYQRGATKLIWDSMMKGSMKPQSSTLAPQNPNADPLESTPDGNQLGAASTNVEEIANPDGYMIEGPMVVRVLPDGRPVPEDKNRPLPQDEDAQEYISMRSKPAPSLNEILKAKFTSLQDSQPVKSQN</sequence>
<dbReference type="EMBL" id="OU963871">
    <property type="protein sequence ID" value="CAH0383545.1"/>
    <property type="molecule type" value="Genomic_DNA"/>
</dbReference>
<dbReference type="Proteomes" id="UP001152759">
    <property type="component" value="Chromosome 10"/>
</dbReference>
<organism evidence="3 4">
    <name type="scientific">Bemisia tabaci</name>
    <name type="common">Sweetpotato whitefly</name>
    <name type="synonym">Aleurodes tabaci</name>
    <dbReference type="NCBI Taxonomy" id="7038"/>
    <lineage>
        <taxon>Eukaryota</taxon>
        <taxon>Metazoa</taxon>
        <taxon>Ecdysozoa</taxon>
        <taxon>Arthropoda</taxon>
        <taxon>Hexapoda</taxon>
        <taxon>Insecta</taxon>
        <taxon>Pterygota</taxon>
        <taxon>Neoptera</taxon>
        <taxon>Paraneoptera</taxon>
        <taxon>Hemiptera</taxon>
        <taxon>Sternorrhyncha</taxon>
        <taxon>Aleyrodoidea</taxon>
        <taxon>Aleyrodidae</taxon>
        <taxon>Aleyrodinae</taxon>
        <taxon>Bemisia</taxon>
    </lineage>
</organism>